<evidence type="ECO:0000313" key="3">
    <source>
        <dbReference type="Proteomes" id="UP000684084"/>
    </source>
</evidence>
<organism evidence="2 3">
    <name type="scientific">Rhizophagus irregularis</name>
    <dbReference type="NCBI Taxonomy" id="588596"/>
    <lineage>
        <taxon>Eukaryota</taxon>
        <taxon>Fungi</taxon>
        <taxon>Fungi incertae sedis</taxon>
        <taxon>Mucoromycota</taxon>
        <taxon>Glomeromycotina</taxon>
        <taxon>Glomeromycetes</taxon>
        <taxon>Glomerales</taxon>
        <taxon>Glomeraceae</taxon>
        <taxon>Rhizophagus</taxon>
    </lineage>
</organism>
<reference evidence="2" key="1">
    <citation type="submission" date="2020-05" db="EMBL/GenBank/DDBJ databases">
        <authorList>
            <person name="Rincon C."/>
            <person name="Sanders R I."/>
            <person name="Robbins C."/>
            <person name="Chaturvedi A."/>
        </authorList>
    </citation>
    <scope>NUCLEOTIDE SEQUENCE</scope>
    <source>
        <strain evidence="2">CHB12</strain>
    </source>
</reference>
<protein>
    <submittedName>
        <fullName evidence="2">Uncharacterized protein</fullName>
    </submittedName>
</protein>
<evidence type="ECO:0000313" key="2">
    <source>
        <dbReference type="EMBL" id="CAB5346447.1"/>
    </source>
</evidence>
<dbReference type="AlphaFoldDB" id="A0A915YVN3"/>
<sequence>MSEKIDLSDIEELDINYIELDPEYQVESDSNTFESDKDTDISDEEEDSIAIFSRKKHVQEVHYATVPIEYPKTSEYGVATVYNITEERKKALKERELQICVQEAAARKALAEAEAMELINLEKKKSLGLL</sequence>
<comment type="caution">
    <text evidence="2">The sequence shown here is derived from an EMBL/GenBank/DDBJ whole genome shotgun (WGS) entry which is preliminary data.</text>
</comment>
<proteinExistence type="predicted"/>
<dbReference type="EMBL" id="CAGKOT010000006">
    <property type="protein sequence ID" value="CAB5346447.1"/>
    <property type="molecule type" value="Genomic_DNA"/>
</dbReference>
<dbReference type="OrthoDB" id="2370288at2759"/>
<gene>
    <name evidence="2" type="ORF">CHRIB12_LOCUS4212</name>
</gene>
<feature type="region of interest" description="Disordered" evidence="1">
    <location>
        <begin position="25"/>
        <end position="45"/>
    </location>
</feature>
<name>A0A915YVN3_9GLOM</name>
<evidence type="ECO:0000256" key="1">
    <source>
        <dbReference type="SAM" id="MobiDB-lite"/>
    </source>
</evidence>
<accession>A0A915YVN3</accession>
<dbReference type="Proteomes" id="UP000684084">
    <property type="component" value="Unassembled WGS sequence"/>
</dbReference>